<evidence type="ECO:0000256" key="6">
    <source>
        <dbReference type="ARBA" id="ARBA00023239"/>
    </source>
</evidence>
<evidence type="ECO:0000256" key="9">
    <source>
        <dbReference type="PIRSR" id="PIRSR601765-1"/>
    </source>
</evidence>
<dbReference type="OrthoDB" id="9797527at2"/>
<feature type="binding site" evidence="9">
    <location>
        <position position="104"/>
    </location>
    <ligand>
        <name>Zn(2+)</name>
        <dbReference type="ChEBI" id="CHEBI:29105"/>
    </ligand>
</feature>
<comment type="catalytic activity">
    <reaction evidence="8 10">
        <text>hydrogencarbonate + H(+) = CO2 + H2O</text>
        <dbReference type="Rhea" id="RHEA:10748"/>
        <dbReference type="ChEBI" id="CHEBI:15377"/>
        <dbReference type="ChEBI" id="CHEBI:15378"/>
        <dbReference type="ChEBI" id="CHEBI:16526"/>
        <dbReference type="ChEBI" id="CHEBI:17544"/>
        <dbReference type="EC" id="4.2.1.1"/>
    </reaction>
</comment>
<dbReference type="SMART" id="SM00947">
    <property type="entry name" value="Pro_CA"/>
    <property type="match status" value="1"/>
</dbReference>
<dbReference type="InParanoid" id="A0A1B4XIQ6"/>
<dbReference type="PROSITE" id="PS00704">
    <property type="entry name" value="PROK_CO2_ANHYDRASE_1"/>
    <property type="match status" value="1"/>
</dbReference>
<dbReference type="FunCoup" id="A0A1B4XIQ6">
    <property type="interactions" value="297"/>
</dbReference>
<dbReference type="EMBL" id="AP014879">
    <property type="protein sequence ID" value="BAV34686.1"/>
    <property type="molecule type" value="Genomic_DNA"/>
</dbReference>
<protein>
    <recommendedName>
        <fullName evidence="3 10">Carbonic anhydrase</fullName>
        <ecNumber evidence="2 10">4.2.1.1</ecNumber>
    </recommendedName>
    <alternativeName>
        <fullName evidence="7 10">Carbonate dehydratase</fullName>
    </alternativeName>
</protein>
<dbReference type="PANTHER" id="PTHR11002">
    <property type="entry name" value="CARBONIC ANHYDRASE"/>
    <property type="match status" value="1"/>
</dbReference>
<keyword evidence="12" id="KW-1185">Reference proteome</keyword>
<dbReference type="CDD" id="cd00884">
    <property type="entry name" value="beta_CA_cladeB"/>
    <property type="match status" value="1"/>
</dbReference>
<dbReference type="GO" id="GO:0004089">
    <property type="term" value="F:carbonate dehydratase activity"/>
    <property type="evidence" value="ECO:0007669"/>
    <property type="project" value="UniProtKB-UniRule"/>
</dbReference>
<dbReference type="GO" id="GO:0008270">
    <property type="term" value="F:zinc ion binding"/>
    <property type="evidence" value="ECO:0007669"/>
    <property type="project" value="UniProtKB-UniRule"/>
</dbReference>
<evidence type="ECO:0000256" key="3">
    <source>
        <dbReference type="ARBA" id="ARBA00014628"/>
    </source>
</evidence>
<feature type="binding site" evidence="9">
    <location>
        <position position="43"/>
    </location>
    <ligand>
        <name>Zn(2+)</name>
        <dbReference type="ChEBI" id="CHEBI:29105"/>
    </ligand>
</feature>
<accession>A0A1B4XIQ6</accession>
<evidence type="ECO:0000256" key="10">
    <source>
        <dbReference type="RuleBase" id="RU003956"/>
    </source>
</evidence>
<keyword evidence="5 9" id="KW-0862">Zinc</keyword>
<evidence type="ECO:0000256" key="4">
    <source>
        <dbReference type="ARBA" id="ARBA00022723"/>
    </source>
</evidence>
<feature type="binding site" evidence="9">
    <location>
        <position position="107"/>
    </location>
    <ligand>
        <name>Zn(2+)</name>
        <dbReference type="ChEBI" id="CHEBI:29105"/>
    </ligand>
</feature>
<dbReference type="InterPro" id="IPR015892">
    <property type="entry name" value="Carbonic_anhydrase_CS"/>
</dbReference>
<evidence type="ECO:0000313" key="12">
    <source>
        <dbReference type="Proteomes" id="UP000243180"/>
    </source>
</evidence>
<name>A0A1B4XIQ6_9GAMM</name>
<dbReference type="GO" id="GO:0015976">
    <property type="term" value="P:carbon utilization"/>
    <property type="evidence" value="ECO:0007669"/>
    <property type="project" value="InterPro"/>
</dbReference>
<dbReference type="PANTHER" id="PTHR11002:SF76">
    <property type="entry name" value="CARBONIC ANHYDRASE"/>
    <property type="match status" value="1"/>
</dbReference>
<evidence type="ECO:0000256" key="8">
    <source>
        <dbReference type="ARBA" id="ARBA00048348"/>
    </source>
</evidence>
<dbReference type="PROSITE" id="PS00705">
    <property type="entry name" value="PROK_CO2_ANHYDRASE_2"/>
    <property type="match status" value="1"/>
</dbReference>
<dbReference type="SUPFAM" id="SSF53056">
    <property type="entry name" value="beta-carbonic anhydrase, cab"/>
    <property type="match status" value="1"/>
</dbReference>
<dbReference type="InterPro" id="IPR045066">
    <property type="entry name" value="Beta_CA_cladeB"/>
</dbReference>
<evidence type="ECO:0000256" key="1">
    <source>
        <dbReference type="ARBA" id="ARBA00006217"/>
    </source>
</evidence>
<dbReference type="KEGG" id="slim:SCL_2409"/>
<dbReference type="Proteomes" id="UP000243180">
    <property type="component" value="Chromosome"/>
</dbReference>
<evidence type="ECO:0000256" key="2">
    <source>
        <dbReference type="ARBA" id="ARBA00012925"/>
    </source>
</evidence>
<dbReference type="EC" id="4.2.1.1" evidence="2 10"/>
<comment type="function">
    <text evidence="10">Reversible hydration of carbon dioxide.</text>
</comment>
<keyword evidence="6 10" id="KW-0456">Lyase</keyword>
<evidence type="ECO:0000313" key="11">
    <source>
        <dbReference type="EMBL" id="BAV34686.1"/>
    </source>
</evidence>
<dbReference type="AlphaFoldDB" id="A0A1B4XIQ6"/>
<sequence length="213" mass="23135">MQEIQKLIEGFQRFRAHHYERDGTPFKQLVSEGQSPKIMVVACSDSRVDPAIVTDCDPGDLFVVRNVANLVPPFEQGGGYHGTSAALEFAVSCLNVRHVIVMGHARCGGIRALLGNIRFEGSTGQFITPWMSIAEQARREVAATHAAADADTRAAACERAAMRVSLGNLTSFPFVREAVTTGRLQLHGWYFDLDRGELHGYDAASGGFELLGG</sequence>
<organism evidence="11 12">
    <name type="scientific">Sulfuricaulis limicola</name>
    <dbReference type="NCBI Taxonomy" id="1620215"/>
    <lineage>
        <taxon>Bacteria</taxon>
        <taxon>Pseudomonadati</taxon>
        <taxon>Pseudomonadota</taxon>
        <taxon>Gammaproteobacteria</taxon>
        <taxon>Acidiferrobacterales</taxon>
        <taxon>Acidiferrobacteraceae</taxon>
        <taxon>Sulfuricaulis</taxon>
    </lineage>
</organism>
<evidence type="ECO:0000256" key="7">
    <source>
        <dbReference type="ARBA" id="ARBA00031969"/>
    </source>
</evidence>
<dbReference type="Gene3D" id="3.40.1050.10">
    <property type="entry name" value="Carbonic anhydrase"/>
    <property type="match status" value="1"/>
</dbReference>
<evidence type="ECO:0000256" key="5">
    <source>
        <dbReference type="ARBA" id="ARBA00022833"/>
    </source>
</evidence>
<reference evidence="11 12" key="1">
    <citation type="submission" date="2015-05" db="EMBL/GenBank/DDBJ databases">
        <title>Complete genome sequence of a sulfur-oxidizing gammaproteobacterium strain HA5.</title>
        <authorList>
            <person name="Miura A."/>
            <person name="Kojima H."/>
            <person name="Fukui M."/>
        </authorList>
    </citation>
    <scope>NUCLEOTIDE SEQUENCE [LARGE SCALE GENOMIC DNA]</scope>
    <source>
        <strain evidence="11 12">HA5</strain>
    </source>
</reference>
<proteinExistence type="inferred from homology"/>
<comment type="cofactor">
    <cofactor evidence="9">
        <name>Zn(2+)</name>
        <dbReference type="ChEBI" id="CHEBI:29105"/>
    </cofactor>
    <text evidence="9">Binds 1 zinc ion per subunit.</text>
</comment>
<feature type="binding site" evidence="9">
    <location>
        <position position="45"/>
    </location>
    <ligand>
        <name>Zn(2+)</name>
        <dbReference type="ChEBI" id="CHEBI:29105"/>
    </ligand>
</feature>
<dbReference type="RefSeq" id="WP_096361396.1">
    <property type="nucleotide sequence ID" value="NZ_AP014879.1"/>
</dbReference>
<dbReference type="InterPro" id="IPR036874">
    <property type="entry name" value="Carbonic_anhydrase_sf"/>
</dbReference>
<keyword evidence="4 9" id="KW-0479">Metal-binding</keyword>
<gene>
    <name evidence="11" type="ORF">SCL_2409</name>
</gene>
<dbReference type="FunFam" id="3.40.1050.10:FF:000003">
    <property type="entry name" value="Carbonic anhydrase"/>
    <property type="match status" value="1"/>
</dbReference>
<comment type="similarity">
    <text evidence="1 10">Belongs to the beta-class carbonic anhydrase family.</text>
</comment>
<dbReference type="Pfam" id="PF00484">
    <property type="entry name" value="Pro_CA"/>
    <property type="match status" value="1"/>
</dbReference>
<dbReference type="InterPro" id="IPR001765">
    <property type="entry name" value="Carbonic_anhydrase"/>
</dbReference>